<dbReference type="Proteomes" id="UP001286456">
    <property type="component" value="Unassembled WGS sequence"/>
</dbReference>
<sequence length="337" mass="38830">MESPRSTRIFIGPRTIASSSSIPHSKTAKLRKKVDPARATGPVISKHHGASPGGFFETWPGSPWESYQKVYTWHDLGGEVLLAVKISPEKRVNIKVFPERQAEQSLFWFRQIQNSSWTAPEWNKVLEELTREDLTLPRPWRHSAELARRGLAGSVIEGPEAVQAVSKDFRKFMINTFPAQVLEALIPDAPTNDFLWLQGRAKLGKLLLVTIRLSLKWTKVVDEVDPDHEIDFLIAQQIALFPDYARTQLRVFLDKYKLDKIPEFISDNILVPENGPYIRRLVKTLTRKYGTYTSEAPMFHNLIREWFEVFDPSVKEVNIEIGYESDDNYKDLEWIKP</sequence>
<reference evidence="1" key="1">
    <citation type="journal article" date="2023" name="Mol. Phylogenet. Evol.">
        <title>Genome-scale phylogeny and comparative genomics of the fungal order Sordariales.</title>
        <authorList>
            <person name="Hensen N."/>
            <person name="Bonometti L."/>
            <person name="Westerberg I."/>
            <person name="Brannstrom I.O."/>
            <person name="Guillou S."/>
            <person name="Cros-Aarteil S."/>
            <person name="Calhoun S."/>
            <person name="Haridas S."/>
            <person name="Kuo A."/>
            <person name="Mondo S."/>
            <person name="Pangilinan J."/>
            <person name="Riley R."/>
            <person name="LaButti K."/>
            <person name="Andreopoulos B."/>
            <person name="Lipzen A."/>
            <person name="Chen C."/>
            <person name="Yan M."/>
            <person name="Daum C."/>
            <person name="Ng V."/>
            <person name="Clum A."/>
            <person name="Steindorff A."/>
            <person name="Ohm R.A."/>
            <person name="Martin F."/>
            <person name="Silar P."/>
            <person name="Natvig D.O."/>
            <person name="Lalanne C."/>
            <person name="Gautier V."/>
            <person name="Ament-Velasquez S.L."/>
            <person name="Kruys A."/>
            <person name="Hutchinson M.I."/>
            <person name="Powell A.J."/>
            <person name="Barry K."/>
            <person name="Miller A.N."/>
            <person name="Grigoriev I.V."/>
            <person name="Debuchy R."/>
            <person name="Gladieux P."/>
            <person name="Hiltunen Thoren M."/>
            <person name="Johannesson H."/>
        </authorList>
    </citation>
    <scope>NUCLEOTIDE SEQUENCE</scope>
    <source>
        <strain evidence="1">SMH4131-1</strain>
    </source>
</reference>
<accession>A0AAE0IGQ9</accession>
<comment type="caution">
    <text evidence="1">The sequence shown here is derived from an EMBL/GenBank/DDBJ whole genome shotgun (WGS) entry which is preliminary data.</text>
</comment>
<evidence type="ECO:0000313" key="2">
    <source>
        <dbReference type="Proteomes" id="UP001286456"/>
    </source>
</evidence>
<dbReference type="EMBL" id="JAUEPO010000004">
    <property type="protein sequence ID" value="KAK3324835.1"/>
    <property type="molecule type" value="Genomic_DNA"/>
</dbReference>
<proteinExistence type="predicted"/>
<keyword evidence="2" id="KW-1185">Reference proteome</keyword>
<protein>
    <submittedName>
        <fullName evidence="1">Uncharacterized protein</fullName>
    </submittedName>
</protein>
<dbReference type="AlphaFoldDB" id="A0AAE0IGQ9"/>
<gene>
    <name evidence="1" type="ORF">B0T19DRAFT_403027</name>
</gene>
<name>A0AAE0IGQ9_9PEZI</name>
<organism evidence="1 2">
    <name type="scientific">Cercophora scortea</name>
    <dbReference type="NCBI Taxonomy" id="314031"/>
    <lineage>
        <taxon>Eukaryota</taxon>
        <taxon>Fungi</taxon>
        <taxon>Dikarya</taxon>
        <taxon>Ascomycota</taxon>
        <taxon>Pezizomycotina</taxon>
        <taxon>Sordariomycetes</taxon>
        <taxon>Sordariomycetidae</taxon>
        <taxon>Sordariales</taxon>
        <taxon>Lasiosphaeriaceae</taxon>
        <taxon>Cercophora</taxon>
    </lineage>
</organism>
<evidence type="ECO:0000313" key="1">
    <source>
        <dbReference type="EMBL" id="KAK3324835.1"/>
    </source>
</evidence>
<reference evidence="1" key="2">
    <citation type="submission" date="2023-06" db="EMBL/GenBank/DDBJ databases">
        <authorList>
            <consortium name="Lawrence Berkeley National Laboratory"/>
            <person name="Haridas S."/>
            <person name="Hensen N."/>
            <person name="Bonometti L."/>
            <person name="Westerberg I."/>
            <person name="Brannstrom I.O."/>
            <person name="Guillou S."/>
            <person name="Cros-Aarteil S."/>
            <person name="Calhoun S."/>
            <person name="Kuo A."/>
            <person name="Mondo S."/>
            <person name="Pangilinan J."/>
            <person name="Riley R."/>
            <person name="Labutti K."/>
            <person name="Andreopoulos B."/>
            <person name="Lipzen A."/>
            <person name="Chen C."/>
            <person name="Yanf M."/>
            <person name="Daum C."/>
            <person name="Ng V."/>
            <person name="Clum A."/>
            <person name="Steindorff A."/>
            <person name="Ohm R."/>
            <person name="Martin F."/>
            <person name="Silar P."/>
            <person name="Natvig D."/>
            <person name="Lalanne C."/>
            <person name="Gautier V."/>
            <person name="Ament-Velasquez S.L."/>
            <person name="Kruys A."/>
            <person name="Hutchinson M.I."/>
            <person name="Powell A.J."/>
            <person name="Barry K."/>
            <person name="Miller A.N."/>
            <person name="Grigoriev I.V."/>
            <person name="Debuchy R."/>
            <person name="Gladieux P."/>
            <person name="Thoren M.H."/>
            <person name="Johannesson H."/>
        </authorList>
    </citation>
    <scope>NUCLEOTIDE SEQUENCE</scope>
    <source>
        <strain evidence="1">SMH4131-1</strain>
    </source>
</reference>